<feature type="region of interest" description="Disordered" evidence="1">
    <location>
        <begin position="1"/>
        <end position="23"/>
    </location>
</feature>
<organism evidence="2 3">
    <name type="scientific">Trichodelitschia bisporula</name>
    <dbReference type="NCBI Taxonomy" id="703511"/>
    <lineage>
        <taxon>Eukaryota</taxon>
        <taxon>Fungi</taxon>
        <taxon>Dikarya</taxon>
        <taxon>Ascomycota</taxon>
        <taxon>Pezizomycotina</taxon>
        <taxon>Dothideomycetes</taxon>
        <taxon>Dothideomycetes incertae sedis</taxon>
        <taxon>Phaeotrichales</taxon>
        <taxon>Phaeotrichaceae</taxon>
        <taxon>Trichodelitschia</taxon>
    </lineage>
</organism>
<dbReference type="OrthoDB" id="2364732at2759"/>
<sequence>MGNCSDSDLASCFPPSPSHREDTPFLLPKIQRDALVQGLMEPVEEHWLVHITNDNVMDSEVVYILDEAQMTYSNQEFWLSSPKPRTEGCKDPGSGSEPIDGATLSYISSTQRVSLQPSSHPGGPSIGLFFTREEFDELWVLCRSRFRCEFTMDWECANYVYDLTLGHPGTTVGILCIVVKVMRRQIIEDEEAFFRHLATWADVMRSFPARRIFPEIKSVMSSALVDGHGNFDRSIPEQVLCYRKGYLHAEATDLFGEEQILVFPSPLHRNPPPFPSDKFPLIRELAIAAIIRLPR</sequence>
<accession>A0A6G1HTN1</accession>
<reference evidence="2" key="1">
    <citation type="journal article" date="2020" name="Stud. Mycol.">
        <title>101 Dothideomycetes genomes: a test case for predicting lifestyles and emergence of pathogens.</title>
        <authorList>
            <person name="Haridas S."/>
            <person name="Albert R."/>
            <person name="Binder M."/>
            <person name="Bloem J."/>
            <person name="Labutti K."/>
            <person name="Salamov A."/>
            <person name="Andreopoulos B."/>
            <person name="Baker S."/>
            <person name="Barry K."/>
            <person name="Bills G."/>
            <person name="Bluhm B."/>
            <person name="Cannon C."/>
            <person name="Castanera R."/>
            <person name="Culley D."/>
            <person name="Daum C."/>
            <person name="Ezra D."/>
            <person name="Gonzalez J."/>
            <person name="Henrissat B."/>
            <person name="Kuo A."/>
            <person name="Liang C."/>
            <person name="Lipzen A."/>
            <person name="Lutzoni F."/>
            <person name="Magnuson J."/>
            <person name="Mondo S."/>
            <person name="Nolan M."/>
            <person name="Ohm R."/>
            <person name="Pangilinan J."/>
            <person name="Park H.-J."/>
            <person name="Ramirez L."/>
            <person name="Alfaro M."/>
            <person name="Sun H."/>
            <person name="Tritt A."/>
            <person name="Yoshinaga Y."/>
            <person name="Zwiers L.-H."/>
            <person name="Turgeon B."/>
            <person name="Goodwin S."/>
            <person name="Spatafora J."/>
            <person name="Crous P."/>
            <person name="Grigoriev I."/>
        </authorList>
    </citation>
    <scope>NUCLEOTIDE SEQUENCE</scope>
    <source>
        <strain evidence="2">CBS 262.69</strain>
    </source>
</reference>
<dbReference type="Proteomes" id="UP000799640">
    <property type="component" value="Unassembled WGS sequence"/>
</dbReference>
<protein>
    <submittedName>
        <fullName evidence="2">Uncharacterized protein</fullName>
    </submittedName>
</protein>
<evidence type="ECO:0000313" key="2">
    <source>
        <dbReference type="EMBL" id="KAF2399095.1"/>
    </source>
</evidence>
<evidence type="ECO:0000256" key="1">
    <source>
        <dbReference type="SAM" id="MobiDB-lite"/>
    </source>
</evidence>
<dbReference type="AlphaFoldDB" id="A0A6G1HTN1"/>
<dbReference type="EMBL" id="ML996698">
    <property type="protein sequence ID" value="KAF2399095.1"/>
    <property type="molecule type" value="Genomic_DNA"/>
</dbReference>
<gene>
    <name evidence="2" type="ORF">EJ06DRAFT_522648</name>
</gene>
<proteinExistence type="predicted"/>
<evidence type="ECO:0000313" key="3">
    <source>
        <dbReference type="Proteomes" id="UP000799640"/>
    </source>
</evidence>
<name>A0A6G1HTN1_9PEZI</name>
<keyword evidence="3" id="KW-1185">Reference proteome</keyword>